<gene>
    <name evidence="1" type="ORF">MNBD_GAMMA06-1572</name>
</gene>
<organism evidence="1">
    <name type="scientific">hydrothermal vent metagenome</name>
    <dbReference type="NCBI Taxonomy" id="652676"/>
    <lineage>
        <taxon>unclassified sequences</taxon>
        <taxon>metagenomes</taxon>
        <taxon>ecological metagenomes</taxon>
    </lineage>
</organism>
<sequence length="68" mass="7704">MTLEKAHELIAMHADFGSGYNQHAAKMVLGEVMRDFGQETVDALIREYKLEDQWGIKPGTEFKSAFKS</sequence>
<name>A0A3B0WM47_9ZZZZ</name>
<reference evidence="1" key="1">
    <citation type="submission" date="2018-06" db="EMBL/GenBank/DDBJ databases">
        <authorList>
            <person name="Zhirakovskaya E."/>
        </authorList>
    </citation>
    <scope>NUCLEOTIDE SEQUENCE</scope>
</reference>
<evidence type="ECO:0000313" key="1">
    <source>
        <dbReference type="EMBL" id="VAW50449.1"/>
    </source>
</evidence>
<dbReference type="AlphaFoldDB" id="A0A3B0WM47"/>
<accession>A0A3B0WM47</accession>
<protein>
    <submittedName>
        <fullName evidence="1">Uncharacterized protein</fullName>
    </submittedName>
</protein>
<proteinExistence type="predicted"/>
<dbReference type="EMBL" id="UOFD01000014">
    <property type="protein sequence ID" value="VAW50449.1"/>
    <property type="molecule type" value="Genomic_DNA"/>
</dbReference>